<dbReference type="OrthoDB" id="5358475at2759"/>
<keyword evidence="4" id="KW-1185">Reference proteome</keyword>
<organism evidence="3 4">
    <name type="scientific">Zizania palustris</name>
    <name type="common">Northern wild rice</name>
    <dbReference type="NCBI Taxonomy" id="103762"/>
    <lineage>
        <taxon>Eukaryota</taxon>
        <taxon>Viridiplantae</taxon>
        <taxon>Streptophyta</taxon>
        <taxon>Embryophyta</taxon>
        <taxon>Tracheophyta</taxon>
        <taxon>Spermatophyta</taxon>
        <taxon>Magnoliopsida</taxon>
        <taxon>Liliopsida</taxon>
        <taxon>Poales</taxon>
        <taxon>Poaceae</taxon>
        <taxon>BOP clade</taxon>
        <taxon>Oryzoideae</taxon>
        <taxon>Oryzeae</taxon>
        <taxon>Zizaniinae</taxon>
        <taxon>Zizania</taxon>
    </lineage>
</organism>
<name>A0A8J5TBH5_ZIZPA</name>
<gene>
    <name evidence="3" type="ORF">GUJ93_ZPchr0006g44313</name>
</gene>
<dbReference type="AlphaFoldDB" id="A0A8J5TBH5"/>
<accession>A0A8J5TBH5</accession>
<reference evidence="3" key="2">
    <citation type="submission" date="2021-02" db="EMBL/GenBank/DDBJ databases">
        <authorList>
            <person name="Kimball J.A."/>
            <person name="Haas M.W."/>
            <person name="Macchietto M."/>
            <person name="Kono T."/>
            <person name="Duquette J."/>
            <person name="Shao M."/>
        </authorList>
    </citation>
    <scope>NUCLEOTIDE SEQUENCE</scope>
    <source>
        <tissue evidence="3">Fresh leaf tissue</tissue>
    </source>
</reference>
<protein>
    <submittedName>
        <fullName evidence="3">Uncharacterized protein</fullName>
    </submittedName>
</protein>
<comment type="caution">
    <text evidence="3">The sequence shown here is derived from an EMBL/GenBank/DDBJ whole genome shotgun (WGS) entry which is preliminary data.</text>
</comment>
<feature type="domain" description="Non-reducing end beta-L-arabinofuranosidase-like GH127 middle" evidence="2">
    <location>
        <begin position="95"/>
        <end position="194"/>
    </location>
</feature>
<reference evidence="3" key="1">
    <citation type="journal article" date="2021" name="bioRxiv">
        <title>Whole Genome Assembly and Annotation of Northern Wild Rice, Zizania palustris L., Supports a Whole Genome Duplication in the Zizania Genus.</title>
        <authorList>
            <person name="Haas M."/>
            <person name="Kono T."/>
            <person name="Macchietto M."/>
            <person name="Millas R."/>
            <person name="McGilp L."/>
            <person name="Shao M."/>
            <person name="Duquette J."/>
            <person name="Hirsch C.N."/>
            <person name="Kimball J."/>
        </authorList>
    </citation>
    <scope>NUCLEOTIDE SEQUENCE</scope>
    <source>
        <tissue evidence="3">Fresh leaf tissue</tissue>
    </source>
</reference>
<dbReference type="EMBL" id="JAAALK010000283">
    <property type="protein sequence ID" value="KAG8075294.1"/>
    <property type="molecule type" value="Genomic_DNA"/>
</dbReference>
<dbReference type="Pfam" id="PF07944">
    <property type="entry name" value="Beta-AFase-like_GH127_cat"/>
    <property type="match status" value="1"/>
</dbReference>
<evidence type="ECO:0000313" key="4">
    <source>
        <dbReference type="Proteomes" id="UP000729402"/>
    </source>
</evidence>
<dbReference type="Proteomes" id="UP000729402">
    <property type="component" value="Unassembled WGS sequence"/>
</dbReference>
<evidence type="ECO:0000313" key="3">
    <source>
        <dbReference type="EMBL" id="KAG8075294.1"/>
    </source>
</evidence>
<dbReference type="Pfam" id="PF20736">
    <property type="entry name" value="Glyco_hydro127M"/>
    <property type="match status" value="1"/>
</dbReference>
<dbReference type="InterPro" id="IPR049046">
    <property type="entry name" value="Beta-AFase-like_GH127_middle"/>
</dbReference>
<sequence>MQVSRHLFRWTKEITYADYYERALVNGVLSIQRGRDPGVMIYMLPQGPGRSKAVSYHGWGTQYDSFWCCYGTGIESFSKLGDSIYFEEKGAKPALYIIQYIPNTLNWKNAGLTVTQQVKPLGSSDQCLQVSLSISAKTNGQYATLNVRIPSWTSVNGAKATLNDKDLQLTSPGTFLTVSKQWYSGDHLLLQFPIKLWTEAIKDDRPEVASLKAVMFGPFLLAGHTTGDWDAMTGGAAAVSDWIIPVPASHNSQLVTLAQETGGKTLVLSTVNTSLAMQERPEGAGGTDAAVRATFRVVPQGQGSSTKRRRAANGTAVGFAAAAGATIEPFGLPGTAISNTLAVVPAGKSPDTLFNVVPGLDGKPGSVSLELGSKPGCFLVAAGAGTKVQVGCGKVGSGDGFEQAASFKKAEPLRRYHPVSFFARGVRRNFLLEPLFTLRDEFYTIYFNLGA</sequence>
<evidence type="ECO:0000259" key="2">
    <source>
        <dbReference type="Pfam" id="PF20736"/>
    </source>
</evidence>
<proteinExistence type="predicted"/>
<dbReference type="PANTHER" id="PTHR31151">
    <property type="entry name" value="PROLINE-TRNA LIGASE (DUF1680)"/>
    <property type="match status" value="1"/>
</dbReference>
<feature type="domain" description="Non-reducing end beta-L-arabinofuranosidase-like GH127 catalytic" evidence="1">
    <location>
        <begin position="1"/>
        <end position="82"/>
    </location>
</feature>
<evidence type="ECO:0000259" key="1">
    <source>
        <dbReference type="Pfam" id="PF07944"/>
    </source>
</evidence>
<dbReference type="InterPro" id="IPR012878">
    <property type="entry name" value="Beta-AFase-like_GH127_cat"/>
</dbReference>
<dbReference type="PANTHER" id="PTHR31151:SF0">
    <property type="entry name" value="PROLINE-TRNA LIGASE (DUF1680)"/>
    <property type="match status" value="1"/>
</dbReference>